<evidence type="ECO:0000313" key="2">
    <source>
        <dbReference type="EMBL" id="DAE11962.1"/>
    </source>
</evidence>
<organism evidence="2">
    <name type="scientific">Myoviridae sp. ctBtT5</name>
    <dbReference type="NCBI Taxonomy" id="2825048"/>
    <lineage>
        <taxon>Viruses</taxon>
        <taxon>Duplodnaviria</taxon>
        <taxon>Heunggongvirae</taxon>
        <taxon>Uroviricota</taxon>
        <taxon>Caudoviricetes</taxon>
    </lineage>
</organism>
<protein>
    <submittedName>
        <fullName evidence="2">Uncharacterized protein</fullName>
    </submittedName>
</protein>
<dbReference type="EMBL" id="BK015540">
    <property type="protein sequence ID" value="DAE11962.1"/>
    <property type="molecule type" value="Genomic_DNA"/>
</dbReference>
<accession>A0A8S5PYJ4</accession>
<feature type="region of interest" description="Disordered" evidence="1">
    <location>
        <begin position="1"/>
        <end position="32"/>
    </location>
</feature>
<name>A0A8S5PYJ4_9CAUD</name>
<reference evidence="2" key="1">
    <citation type="journal article" date="2021" name="Proc. Natl. Acad. Sci. U.S.A.">
        <title>A Catalog of Tens of Thousands of Viruses from Human Metagenomes Reveals Hidden Associations with Chronic Diseases.</title>
        <authorList>
            <person name="Tisza M.J."/>
            <person name="Buck C.B."/>
        </authorList>
    </citation>
    <scope>NUCLEOTIDE SEQUENCE</scope>
    <source>
        <strain evidence="2">CtBtT5</strain>
    </source>
</reference>
<proteinExistence type="predicted"/>
<sequence length="32" mass="3365">MGTMDVLQNLSSRGQSLSGSSQMRVNGLPSLI</sequence>
<evidence type="ECO:0000256" key="1">
    <source>
        <dbReference type="SAM" id="MobiDB-lite"/>
    </source>
</evidence>
<feature type="compositionally biased region" description="Low complexity" evidence="1">
    <location>
        <begin position="10"/>
        <end position="24"/>
    </location>
</feature>